<keyword evidence="5" id="KW-0274">FAD</keyword>
<evidence type="ECO:0000256" key="6">
    <source>
        <dbReference type="ARBA" id="ARBA00023002"/>
    </source>
</evidence>
<organism evidence="19 20">
    <name type="scientific">Mycobacterium hippophais</name>
    <dbReference type="NCBI Taxonomy" id="3016340"/>
    <lineage>
        <taxon>Bacteria</taxon>
        <taxon>Bacillati</taxon>
        <taxon>Actinomycetota</taxon>
        <taxon>Actinomycetes</taxon>
        <taxon>Mycobacteriales</taxon>
        <taxon>Mycobacteriaceae</taxon>
        <taxon>Mycobacterium</taxon>
    </lineage>
</organism>
<comment type="caution">
    <text evidence="19">The sequence shown here is derived from an EMBL/GenBank/DDBJ whole genome shotgun (WGS) entry which is preliminary data.</text>
</comment>
<protein>
    <recommendedName>
        <fullName evidence="14">Cholesterol oxidase</fullName>
        <ecNumber evidence="13">1.1.3.6</ecNumber>
        <ecNumber evidence="11">5.3.3.1</ecNumber>
    </recommendedName>
    <alternativeName>
        <fullName evidence="15">Cholesterol isomerase</fullName>
    </alternativeName>
</protein>
<name>A0ABT4PRB6_9MYCO</name>
<evidence type="ECO:0000256" key="10">
    <source>
        <dbReference type="ARBA" id="ARBA00023235"/>
    </source>
</evidence>
<keyword evidence="7" id="KW-0443">Lipid metabolism</keyword>
<dbReference type="EMBL" id="JAPZPY010000003">
    <property type="protein sequence ID" value="MCZ8379102.1"/>
    <property type="molecule type" value="Genomic_DNA"/>
</dbReference>
<keyword evidence="3" id="KW-0153">Cholesterol metabolism</keyword>
<evidence type="ECO:0000256" key="12">
    <source>
        <dbReference type="ARBA" id="ARBA00049645"/>
    </source>
</evidence>
<dbReference type="InterPro" id="IPR036188">
    <property type="entry name" value="FAD/NAD-bd_sf"/>
</dbReference>
<sequence length="588" mass="64191">MQPDYDVLIIGSGFGGSVSALRLTEKGYRVGVLEAGRRFADKEFAKTSWNLRKFLWAPKFGCFGIQRIHLLRNVLILAGAGVGGGSLNYANTLYVPREPFFKDPQWKHITDWRDELLPHYEQAQRMLGVVTNPTFTDADRIMKEVAEDMGVGDTFVPTPVGVFFGPDGEKTPGKTVPDPYFGGAGPARTGCIECGQCMTGCRFGAKNTLLKNYLGLAESAGTQIHPMTTVTSLQQRPDGLWEVKTAHTGRLLRRKRRTFTATHVIVAAGTYGTQKLLFKMRDTGKLPKLSNRLGLLTRTNSESIVGAGRLQVRDDLDLTHGVAITSSIHPTDDTHVEPCRYGKGSNAMGLLQTLMTDGAGPQGTDVPRWKQLFQNAGADPKGTLRLLNPRRWSERTMIALVMQNLDNSITTFTRKTKLGFRMLDSKQGHGEPNPSWIPVGNEVTRRIAKKIDGVAGGTWGELFNIPLTAHFLGGAVIGDSPDHGVIDPYHRVYNYPTLYVVDGAAISANLGVNPSLSITAQAERAASLWPNKGTEDLRPAQGEGYRRLDPIEPEHPVVPAGAPAALDWNASAEDVNRRDPTTAEARGA</sequence>
<dbReference type="Proteomes" id="UP001142153">
    <property type="component" value="Unassembled WGS sequence"/>
</dbReference>
<evidence type="ECO:0000256" key="5">
    <source>
        <dbReference type="ARBA" id="ARBA00022827"/>
    </source>
</evidence>
<evidence type="ECO:0000256" key="8">
    <source>
        <dbReference type="ARBA" id="ARBA00023166"/>
    </source>
</evidence>
<dbReference type="EC" id="5.3.3.1" evidence="11"/>
<feature type="region of interest" description="Disordered" evidence="16">
    <location>
        <begin position="546"/>
        <end position="588"/>
    </location>
</feature>
<dbReference type="Pfam" id="PF05199">
    <property type="entry name" value="GMC_oxred_C"/>
    <property type="match status" value="1"/>
</dbReference>
<evidence type="ECO:0000256" key="16">
    <source>
        <dbReference type="SAM" id="MobiDB-lite"/>
    </source>
</evidence>
<comment type="pathway">
    <text evidence="12">Steroid metabolism; cholesterol degradation.</text>
</comment>
<evidence type="ECO:0000256" key="4">
    <source>
        <dbReference type="ARBA" id="ARBA00022630"/>
    </source>
</evidence>
<dbReference type="RefSeq" id="WP_269893823.1">
    <property type="nucleotide sequence ID" value="NZ_JAPZPY010000003.1"/>
</dbReference>
<feature type="compositionally biased region" description="Basic and acidic residues" evidence="16">
    <location>
        <begin position="574"/>
        <end position="588"/>
    </location>
</feature>
<evidence type="ECO:0000259" key="18">
    <source>
        <dbReference type="Pfam" id="PF05199"/>
    </source>
</evidence>
<dbReference type="Pfam" id="PF13450">
    <property type="entry name" value="NAD_binding_8"/>
    <property type="match status" value="1"/>
</dbReference>
<evidence type="ECO:0000256" key="1">
    <source>
        <dbReference type="ARBA" id="ARBA00001974"/>
    </source>
</evidence>
<comment type="cofactor">
    <cofactor evidence="1">
        <name>FAD</name>
        <dbReference type="ChEBI" id="CHEBI:57692"/>
    </cofactor>
</comment>
<keyword evidence="8" id="KW-1207">Sterol metabolism</keyword>
<evidence type="ECO:0000313" key="19">
    <source>
        <dbReference type="EMBL" id="MCZ8379102.1"/>
    </source>
</evidence>
<dbReference type="EC" id="1.1.3.6" evidence="13"/>
<dbReference type="Gene3D" id="3.50.50.60">
    <property type="entry name" value="FAD/NAD(P)-binding domain"/>
    <property type="match status" value="3"/>
</dbReference>
<evidence type="ECO:0000256" key="15">
    <source>
        <dbReference type="ARBA" id="ARBA00049778"/>
    </source>
</evidence>
<keyword evidence="10" id="KW-0413">Isomerase</keyword>
<evidence type="ECO:0000256" key="7">
    <source>
        <dbReference type="ARBA" id="ARBA00023098"/>
    </source>
</evidence>
<evidence type="ECO:0000256" key="14">
    <source>
        <dbReference type="ARBA" id="ARBA00049744"/>
    </source>
</evidence>
<evidence type="ECO:0000313" key="20">
    <source>
        <dbReference type="Proteomes" id="UP001142153"/>
    </source>
</evidence>
<dbReference type="InterPro" id="IPR052542">
    <property type="entry name" value="Cholesterol_Oxidase"/>
</dbReference>
<accession>A0ABT4PRB6</accession>
<evidence type="ECO:0000256" key="11">
    <source>
        <dbReference type="ARBA" id="ARBA00038856"/>
    </source>
</evidence>
<evidence type="ECO:0000256" key="3">
    <source>
        <dbReference type="ARBA" id="ARBA00022548"/>
    </source>
</evidence>
<evidence type="ECO:0000256" key="9">
    <source>
        <dbReference type="ARBA" id="ARBA00023221"/>
    </source>
</evidence>
<evidence type="ECO:0000256" key="13">
    <source>
        <dbReference type="ARBA" id="ARBA00049723"/>
    </source>
</evidence>
<keyword evidence="4" id="KW-0285">Flavoprotein</keyword>
<dbReference type="PANTHER" id="PTHR47470">
    <property type="entry name" value="CHOLESTEROL OXIDASE"/>
    <property type="match status" value="1"/>
</dbReference>
<evidence type="ECO:0000259" key="17">
    <source>
        <dbReference type="Pfam" id="PF00732"/>
    </source>
</evidence>
<dbReference type="SUPFAM" id="SSF51905">
    <property type="entry name" value="FAD/NAD(P)-binding domain"/>
    <property type="match status" value="1"/>
</dbReference>
<proteinExistence type="inferred from homology"/>
<reference evidence="19" key="1">
    <citation type="submission" date="2022-12" db="EMBL/GenBank/DDBJ databases">
        <authorList>
            <person name="Deng Y."/>
            <person name="Zhang Y.-Q."/>
        </authorList>
    </citation>
    <scope>NUCLEOTIDE SEQUENCE</scope>
    <source>
        <strain evidence="19">CPCC 205372</strain>
    </source>
</reference>
<feature type="domain" description="Glucose-methanol-choline oxidoreductase N-terminal" evidence="17">
    <location>
        <begin position="190"/>
        <end position="277"/>
    </location>
</feature>
<comment type="similarity">
    <text evidence="2">Belongs to the GMC oxidoreductase family.</text>
</comment>
<keyword evidence="6" id="KW-0560">Oxidoreductase</keyword>
<dbReference type="Pfam" id="PF00732">
    <property type="entry name" value="GMC_oxred_N"/>
    <property type="match status" value="1"/>
</dbReference>
<feature type="domain" description="Glucose-methanol-choline oxidoreductase C-terminal" evidence="18">
    <location>
        <begin position="467"/>
        <end position="522"/>
    </location>
</feature>
<keyword evidence="20" id="KW-1185">Reference proteome</keyword>
<dbReference type="PANTHER" id="PTHR47470:SF1">
    <property type="entry name" value="FAD-DEPENDENT OXIDOREDUCTASE 2 FAD BINDING DOMAIN-CONTAINING PROTEIN"/>
    <property type="match status" value="1"/>
</dbReference>
<feature type="compositionally biased region" description="Basic and acidic residues" evidence="16">
    <location>
        <begin position="546"/>
        <end position="555"/>
    </location>
</feature>
<dbReference type="InterPro" id="IPR000172">
    <property type="entry name" value="GMC_OxRdtase_N"/>
</dbReference>
<evidence type="ECO:0000256" key="2">
    <source>
        <dbReference type="ARBA" id="ARBA00010790"/>
    </source>
</evidence>
<dbReference type="InterPro" id="IPR007867">
    <property type="entry name" value="GMC_OxRtase_C"/>
</dbReference>
<keyword evidence="9" id="KW-0753">Steroid metabolism</keyword>
<gene>
    <name evidence="19" type="ORF">O6P37_09535</name>
</gene>